<dbReference type="RefSeq" id="WP_169141605.1">
    <property type="nucleotide sequence ID" value="NZ_WTVS01000034.1"/>
</dbReference>
<protein>
    <submittedName>
        <fullName evidence="2">DUF1127 domain-containing protein</fullName>
    </submittedName>
</protein>
<gene>
    <name evidence="2" type="ORF">GPA27_16200</name>
</gene>
<feature type="domain" description="YjiS-like" evidence="1">
    <location>
        <begin position="30"/>
        <end position="62"/>
    </location>
</feature>
<dbReference type="Proteomes" id="UP000634522">
    <property type="component" value="Unassembled WGS sequence"/>
</dbReference>
<organism evidence="2 3">
    <name type="scientific">Aromatoleum toluolicum</name>
    <dbReference type="NCBI Taxonomy" id="90060"/>
    <lineage>
        <taxon>Bacteria</taxon>
        <taxon>Pseudomonadati</taxon>
        <taxon>Pseudomonadota</taxon>
        <taxon>Betaproteobacteria</taxon>
        <taxon>Rhodocyclales</taxon>
        <taxon>Rhodocyclaceae</taxon>
        <taxon>Aromatoleum</taxon>
    </lineage>
</organism>
<comment type="caution">
    <text evidence="2">The sequence shown here is derived from an EMBL/GenBank/DDBJ whole genome shotgun (WGS) entry which is preliminary data.</text>
</comment>
<accession>A0ABX1NHZ5</accession>
<dbReference type="EMBL" id="WTVS01000034">
    <property type="protein sequence ID" value="NMF98922.1"/>
    <property type="molecule type" value="Genomic_DNA"/>
</dbReference>
<proteinExistence type="predicted"/>
<dbReference type="InterPro" id="IPR009506">
    <property type="entry name" value="YjiS-like"/>
</dbReference>
<evidence type="ECO:0000313" key="2">
    <source>
        <dbReference type="EMBL" id="NMF98922.1"/>
    </source>
</evidence>
<dbReference type="Pfam" id="PF06568">
    <property type="entry name" value="YjiS-like"/>
    <property type="match status" value="1"/>
</dbReference>
<name>A0ABX1NHZ5_9RHOO</name>
<reference evidence="2 3" key="1">
    <citation type="submission" date="2019-12" db="EMBL/GenBank/DDBJ databases">
        <title>Comparative genomics gives insights into the taxonomy of the Azoarcus-Aromatoleum group and reveals separate origins of nif in the plant-associated Azoarcus and non-plant-associated Aromatoleum sub-groups.</title>
        <authorList>
            <person name="Lafos M."/>
            <person name="Maluk M."/>
            <person name="Batista M."/>
            <person name="Junghare M."/>
            <person name="Carmona M."/>
            <person name="Faoro H."/>
            <person name="Cruz L.M."/>
            <person name="Battistoni F."/>
            <person name="De Souza E."/>
            <person name="Pedrosa F."/>
            <person name="Chen W.-M."/>
            <person name="Poole P.S."/>
            <person name="Dixon R.A."/>
            <person name="James E.K."/>
        </authorList>
    </citation>
    <scope>NUCLEOTIDE SEQUENCE [LARGE SCALE GENOMIC DNA]</scope>
    <source>
        <strain evidence="2 3">T</strain>
    </source>
</reference>
<keyword evidence="3" id="KW-1185">Reference proteome</keyword>
<sequence>MNTLVRSTGTERVRIDTVRAVAAGLAARAIATLRAWARRSRTRGELAELDDAMLRDLGVARANANFEASKPFWQP</sequence>
<evidence type="ECO:0000313" key="3">
    <source>
        <dbReference type="Proteomes" id="UP000634522"/>
    </source>
</evidence>
<evidence type="ECO:0000259" key="1">
    <source>
        <dbReference type="Pfam" id="PF06568"/>
    </source>
</evidence>